<dbReference type="AlphaFoldDB" id="A0A502EH04"/>
<sequence>MTSSVRTAREVVEAYNLELWNARRFELADELIADTMIRHDVGESHTLTRAEALKRVTDTWAEMDSLRFDLNIVIDGGDGEHVAMVWDSTMAKDDNEVKVASIEVFRVVNGQIVEVWNCGYKLGAWS</sequence>
<dbReference type="OrthoDB" id="129343at2"/>
<keyword evidence="3" id="KW-1185">Reference proteome</keyword>
<evidence type="ECO:0000313" key="2">
    <source>
        <dbReference type="EMBL" id="TPG36747.1"/>
    </source>
</evidence>
<dbReference type="EMBL" id="RCZG01000001">
    <property type="protein sequence ID" value="TPG36747.1"/>
    <property type="molecule type" value="Genomic_DNA"/>
</dbReference>
<dbReference type="RefSeq" id="WP_140687581.1">
    <property type="nucleotide sequence ID" value="NZ_RCZG01000001.1"/>
</dbReference>
<dbReference type="Gene3D" id="3.10.450.50">
    <property type="match status" value="1"/>
</dbReference>
<comment type="caution">
    <text evidence="2">The sequence shown here is derived from an EMBL/GenBank/DDBJ whole genome shotgun (WGS) entry which is preliminary data.</text>
</comment>
<evidence type="ECO:0000313" key="3">
    <source>
        <dbReference type="Proteomes" id="UP000320095"/>
    </source>
</evidence>
<dbReference type="Proteomes" id="UP000320095">
    <property type="component" value="Unassembled WGS sequence"/>
</dbReference>
<accession>A0A502EH04</accession>
<protein>
    <submittedName>
        <fullName evidence="2">Nuclear transport factor 2 family protein</fullName>
    </submittedName>
</protein>
<organism evidence="2 3">
    <name type="scientific">Mycolicibacterium hodleri</name>
    <dbReference type="NCBI Taxonomy" id="49897"/>
    <lineage>
        <taxon>Bacteria</taxon>
        <taxon>Bacillati</taxon>
        <taxon>Actinomycetota</taxon>
        <taxon>Actinomycetes</taxon>
        <taxon>Mycobacteriales</taxon>
        <taxon>Mycobacteriaceae</taxon>
        <taxon>Mycolicibacterium</taxon>
    </lineage>
</organism>
<feature type="domain" description="SnoaL-like" evidence="1">
    <location>
        <begin position="13"/>
        <end position="115"/>
    </location>
</feature>
<reference evidence="2 3" key="1">
    <citation type="journal article" date="2019" name="Environ. Microbiol.">
        <title>Species interactions and distinct microbial communities in high Arctic permafrost affected cryosols are associated with the CH4 and CO2 gas fluxes.</title>
        <authorList>
            <person name="Altshuler I."/>
            <person name="Hamel J."/>
            <person name="Turney S."/>
            <person name="Magnuson E."/>
            <person name="Levesque R."/>
            <person name="Greer C."/>
            <person name="Whyte L.G."/>
        </authorList>
    </citation>
    <scope>NUCLEOTIDE SEQUENCE [LARGE SCALE GENOMIC DNA]</scope>
    <source>
        <strain evidence="2 3">S5.20</strain>
    </source>
</reference>
<proteinExistence type="predicted"/>
<gene>
    <name evidence="2" type="ORF">EAH80_02105</name>
</gene>
<evidence type="ECO:0000259" key="1">
    <source>
        <dbReference type="Pfam" id="PF12680"/>
    </source>
</evidence>
<dbReference type="Pfam" id="PF12680">
    <property type="entry name" value="SnoaL_2"/>
    <property type="match status" value="1"/>
</dbReference>
<dbReference type="SUPFAM" id="SSF54427">
    <property type="entry name" value="NTF2-like"/>
    <property type="match status" value="1"/>
</dbReference>
<dbReference type="InterPro" id="IPR032710">
    <property type="entry name" value="NTF2-like_dom_sf"/>
</dbReference>
<dbReference type="InterPro" id="IPR037401">
    <property type="entry name" value="SnoaL-like"/>
</dbReference>
<name>A0A502EH04_9MYCO</name>